<evidence type="ECO:0000313" key="7">
    <source>
        <dbReference type="EMBL" id="KAK0386045.1"/>
    </source>
</evidence>
<feature type="transmembrane region" description="Helical" evidence="6">
    <location>
        <begin position="131"/>
        <end position="153"/>
    </location>
</feature>
<keyword evidence="3 6" id="KW-1133">Transmembrane helix</keyword>
<feature type="transmembrane region" description="Helical" evidence="6">
    <location>
        <begin position="348"/>
        <end position="367"/>
    </location>
</feature>
<reference evidence="7" key="1">
    <citation type="submission" date="2022-10" db="EMBL/GenBank/DDBJ databases">
        <title>Determination and structural analysis of whole genome sequence of Sarocladium strictum F4-1.</title>
        <authorList>
            <person name="Hu L."/>
            <person name="Jiang Y."/>
        </authorList>
    </citation>
    <scope>NUCLEOTIDE SEQUENCE</scope>
    <source>
        <strain evidence="7">F4-1</strain>
    </source>
</reference>
<dbReference type="Pfam" id="PF03595">
    <property type="entry name" value="SLAC1"/>
    <property type="match status" value="1"/>
</dbReference>
<feature type="transmembrane region" description="Helical" evidence="6">
    <location>
        <begin position="308"/>
        <end position="328"/>
    </location>
</feature>
<keyword evidence="8" id="KW-1185">Reference proteome</keyword>
<dbReference type="PANTHER" id="PTHR31162">
    <property type="entry name" value="MALIC ACID TRANSPORT PROTEIN-RELATED"/>
    <property type="match status" value="1"/>
</dbReference>
<comment type="subcellular location">
    <subcellularLocation>
        <location evidence="1">Membrane</location>
        <topology evidence="1">Multi-pass membrane protein</topology>
    </subcellularLocation>
</comment>
<evidence type="ECO:0000256" key="6">
    <source>
        <dbReference type="SAM" id="Phobius"/>
    </source>
</evidence>
<feature type="region of interest" description="Disordered" evidence="5">
    <location>
        <begin position="1"/>
        <end position="36"/>
    </location>
</feature>
<evidence type="ECO:0008006" key="9">
    <source>
        <dbReference type="Google" id="ProtNLM"/>
    </source>
</evidence>
<name>A0AA39L6R6_SARSR</name>
<dbReference type="PANTHER" id="PTHR31162:SF0">
    <property type="entry name" value="MALIC ACID TRANSPORT PROTEIN"/>
    <property type="match status" value="1"/>
</dbReference>
<protein>
    <recommendedName>
        <fullName evidence="9">Malic acid transport protein</fullName>
    </recommendedName>
</protein>
<proteinExistence type="predicted"/>
<dbReference type="InterPro" id="IPR030185">
    <property type="entry name" value="Mae1"/>
</dbReference>
<comment type="caution">
    <text evidence="7">The sequence shown here is derived from an EMBL/GenBank/DDBJ whole genome shotgun (WGS) entry which is preliminary data.</text>
</comment>
<dbReference type="Proteomes" id="UP001175261">
    <property type="component" value="Unassembled WGS sequence"/>
</dbReference>
<feature type="transmembrane region" description="Helical" evidence="6">
    <location>
        <begin position="165"/>
        <end position="185"/>
    </location>
</feature>
<evidence type="ECO:0000256" key="3">
    <source>
        <dbReference type="ARBA" id="ARBA00022989"/>
    </source>
</evidence>
<evidence type="ECO:0000256" key="4">
    <source>
        <dbReference type="ARBA" id="ARBA00023136"/>
    </source>
</evidence>
<organism evidence="7 8">
    <name type="scientific">Sarocladium strictum</name>
    <name type="common">Black bundle disease fungus</name>
    <name type="synonym">Acremonium strictum</name>
    <dbReference type="NCBI Taxonomy" id="5046"/>
    <lineage>
        <taxon>Eukaryota</taxon>
        <taxon>Fungi</taxon>
        <taxon>Dikarya</taxon>
        <taxon>Ascomycota</taxon>
        <taxon>Pezizomycotina</taxon>
        <taxon>Sordariomycetes</taxon>
        <taxon>Hypocreomycetidae</taxon>
        <taxon>Hypocreales</taxon>
        <taxon>Sarocladiaceae</taxon>
        <taxon>Sarocladium</taxon>
    </lineage>
</organism>
<accession>A0AA39L6R6</accession>
<feature type="transmembrane region" description="Helical" evidence="6">
    <location>
        <begin position="229"/>
        <end position="248"/>
    </location>
</feature>
<feature type="transmembrane region" description="Helical" evidence="6">
    <location>
        <begin position="90"/>
        <end position="111"/>
    </location>
</feature>
<feature type="transmembrane region" description="Helical" evidence="6">
    <location>
        <begin position="197"/>
        <end position="217"/>
    </location>
</feature>
<gene>
    <name evidence="7" type="ORF">NLU13_5882</name>
</gene>
<dbReference type="GO" id="GO:0016020">
    <property type="term" value="C:membrane"/>
    <property type="evidence" value="ECO:0007669"/>
    <property type="project" value="UniProtKB-SubCell"/>
</dbReference>
<dbReference type="InterPro" id="IPR004695">
    <property type="entry name" value="SLAC1/Mae1/Ssu1/TehA"/>
</dbReference>
<evidence type="ECO:0000313" key="8">
    <source>
        <dbReference type="Proteomes" id="UP001175261"/>
    </source>
</evidence>
<feature type="transmembrane region" description="Helical" evidence="6">
    <location>
        <begin position="379"/>
        <end position="402"/>
    </location>
</feature>
<dbReference type="EMBL" id="JAPDFR010000005">
    <property type="protein sequence ID" value="KAK0386045.1"/>
    <property type="molecule type" value="Genomic_DNA"/>
</dbReference>
<feature type="transmembrane region" description="Helical" evidence="6">
    <location>
        <begin position="59"/>
        <end position="78"/>
    </location>
</feature>
<keyword evidence="4 6" id="KW-0472">Membrane</keyword>
<dbReference type="AlphaFoldDB" id="A0AA39L6R6"/>
<dbReference type="CDD" id="cd09317">
    <property type="entry name" value="TDT_Mae1_like"/>
    <property type="match status" value="1"/>
</dbReference>
<keyword evidence="2 6" id="KW-0812">Transmembrane</keyword>
<evidence type="ECO:0000256" key="1">
    <source>
        <dbReference type="ARBA" id="ARBA00004141"/>
    </source>
</evidence>
<dbReference type="InterPro" id="IPR038665">
    <property type="entry name" value="Voltage-dep_anion_channel_sf"/>
</dbReference>
<sequence length="457" mass="50751">MERPPNPASASPPDNHKNYDTQAPDLESGGHQQSRNRVNTLGAEEITSKPTFAQRSIRITWAWFSINIATGSLATLLANQPYTFTGLRTIGKILYILNLVLFLSFLSLIIARFVRKPRALSTSLHHPSESFYFGAFWVSVALLLLGMQAYGVPATGDWLVRAMRVLFWIYYACALCVAIFQYHVIFHVEKLTVSDAMPAWVLPAYPFLVSGVLAANIAEKQPQDSAVQILIAGICGQGLGWILAFFIYTVYLTRLINSKMPSASVRPGMFISVGPAGFTCASILTLGKQAKDIIPPDYLGFDSAPVGDIWLALSVPAGLFLWLLAVWFSALSSLSVGRASYKMSFSLSWWSFVFPNAGLALATINIGQAIDSRAFRIGGSVITVLIIPFWILALVGNIRAVWRNDLLYPGKDTGVDDVNWTHETKKQESEDRKTGRRGNRQWTMKMLRERRAQKLHE</sequence>
<dbReference type="GO" id="GO:0015140">
    <property type="term" value="F:malate transmembrane transporter activity"/>
    <property type="evidence" value="ECO:0007669"/>
    <property type="project" value="InterPro"/>
</dbReference>
<evidence type="ECO:0000256" key="5">
    <source>
        <dbReference type="SAM" id="MobiDB-lite"/>
    </source>
</evidence>
<evidence type="ECO:0000256" key="2">
    <source>
        <dbReference type="ARBA" id="ARBA00022692"/>
    </source>
</evidence>
<dbReference type="Gene3D" id="1.50.10.150">
    <property type="entry name" value="Voltage-dependent anion channel"/>
    <property type="match status" value="1"/>
</dbReference>